<keyword evidence="3" id="KW-1185">Reference proteome</keyword>
<name>A0A8T0VM76_PANVG</name>
<organism evidence="2 3">
    <name type="scientific">Panicum virgatum</name>
    <name type="common">Blackwell switchgrass</name>
    <dbReference type="NCBI Taxonomy" id="38727"/>
    <lineage>
        <taxon>Eukaryota</taxon>
        <taxon>Viridiplantae</taxon>
        <taxon>Streptophyta</taxon>
        <taxon>Embryophyta</taxon>
        <taxon>Tracheophyta</taxon>
        <taxon>Spermatophyta</taxon>
        <taxon>Magnoliopsida</taxon>
        <taxon>Liliopsida</taxon>
        <taxon>Poales</taxon>
        <taxon>Poaceae</taxon>
        <taxon>PACMAD clade</taxon>
        <taxon>Panicoideae</taxon>
        <taxon>Panicodae</taxon>
        <taxon>Paniceae</taxon>
        <taxon>Panicinae</taxon>
        <taxon>Panicum</taxon>
        <taxon>Panicum sect. Hiantes</taxon>
    </lineage>
</organism>
<reference evidence="2" key="1">
    <citation type="submission" date="2020-05" db="EMBL/GenBank/DDBJ databases">
        <title>WGS assembly of Panicum virgatum.</title>
        <authorList>
            <person name="Lovell J.T."/>
            <person name="Jenkins J."/>
            <person name="Shu S."/>
            <person name="Juenger T.E."/>
            <person name="Schmutz J."/>
        </authorList>
    </citation>
    <scope>NUCLEOTIDE SEQUENCE</scope>
    <source>
        <strain evidence="2">AP13</strain>
    </source>
</reference>
<proteinExistence type="predicted"/>
<feature type="region of interest" description="Disordered" evidence="1">
    <location>
        <begin position="1"/>
        <end position="30"/>
    </location>
</feature>
<dbReference type="PANTHER" id="PTHR35504:SF1">
    <property type="entry name" value="PROTEIN EMBRYONIC FLOWER 1"/>
    <property type="match status" value="1"/>
</dbReference>
<dbReference type="PANTHER" id="PTHR35504">
    <property type="entry name" value="PROTEIN EMBRYONIC FLOWER 1"/>
    <property type="match status" value="1"/>
</dbReference>
<comment type="caution">
    <text evidence="2">The sequence shown here is derived from an EMBL/GenBank/DDBJ whole genome shotgun (WGS) entry which is preliminary data.</text>
</comment>
<evidence type="ECO:0000313" key="2">
    <source>
        <dbReference type="EMBL" id="KAG2632799.1"/>
    </source>
</evidence>
<dbReference type="GO" id="GO:0048367">
    <property type="term" value="P:shoot system development"/>
    <property type="evidence" value="ECO:0007669"/>
    <property type="project" value="InterPro"/>
</dbReference>
<accession>A0A8T0VM76</accession>
<dbReference type="AlphaFoldDB" id="A0A8T0VM76"/>
<gene>
    <name evidence="2" type="ORF">PVAP13_2NG128903</name>
</gene>
<dbReference type="Proteomes" id="UP000823388">
    <property type="component" value="Chromosome 2N"/>
</dbReference>
<feature type="compositionally biased region" description="Basic and acidic residues" evidence="1">
    <location>
        <begin position="1"/>
        <end position="16"/>
    </location>
</feature>
<dbReference type="GO" id="GO:0009910">
    <property type="term" value="P:negative regulation of flower development"/>
    <property type="evidence" value="ECO:0007669"/>
    <property type="project" value="InterPro"/>
</dbReference>
<dbReference type="InterPro" id="IPR034583">
    <property type="entry name" value="EMF1"/>
</dbReference>
<dbReference type="EMBL" id="CM029040">
    <property type="protein sequence ID" value="KAG2632799.1"/>
    <property type="molecule type" value="Genomic_DNA"/>
</dbReference>
<dbReference type="GO" id="GO:0045892">
    <property type="term" value="P:negative regulation of DNA-templated transcription"/>
    <property type="evidence" value="ECO:0007669"/>
    <property type="project" value="InterPro"/>
</dbReference>
<evidence type="ECO:0000256" key="1">
    <source>
        <dbReference type="SAM" id="MobiDB-lite"/>
    </source>
</evidence>
<sequence length="269" mass="29862">MEKGASRKTRARDESRCPSTNTEPDDRPAEQQCDHFSIRSCVALLQQKDPKLSQIFCGEKHDEEKCKYPCPISGGQFRRWNCLTCLKKVQNADHGTKSKTISVNQDGCSISFIRSFRPNSVGRSTPLKCSQESDLKCISPSSSNKGVIEENVHPAMKDLQASSSNHVVNSECNVSGVPKPILRHSNIHSGNQVHNKVQYEASSKGNDISHLKVYQRRSGKKRLILDIKGSDQVECHANKDVHQEFASSFGNLNQKKLSSTGANHADVNM</sequence>
<protein>
    <submittedName>
        <fullName evidence="2">Uncharacterized protein</fullName>
    </submittedName>
</protein>
<evidence type="ECO:0000313" key="3">
    <source>
        <dbReference type="Proteomes" id="UP000823388"/>
    </source>
</evidence>